<organism evidence="8 9">
    <name type="scientific">Populus tomentosa</name>
    <name type="common">Chinese white poplar</name>
    <dbReference type="NCBI Taxonomy" id="118781"/>
    <lineage>
        <taxon>Eukaryota</taxon>
        <taxon>Viridiplantae</taxon>
        <taxon>Streptophyta</taxon>
        <taxon>Embryophyta</taxon>
        <taxon>Tracheophyta</taxon>
        <taxon>Spermatophyta</taxon>
        <taxon>Magnoliopsida</taxon>
        <taxon>eudicotyledons</taxon>
        <taxon>Gunneridae</taxon>
        <taxon>Pentapetalae</taxon>
        <taxon>rosids</taxon>
        <taxon>fabids</taxon>
        <taxon>Malpighiales</taxon>
        <taxon>Salicaceae</taxon>
        <taxon>Saliceae</taxon>
        <taxon>Populus</taxon>
    </lineage>
</organism>
<evidence type="ECO:0000256" key="2">
    <source>
        <dbReference type="ARBA" id="ARBA00023015"/>
    </source>
</evidence>
<dbReference type="OrthoDB" id="785473at2759"/>
<evidence type="ECO:0000256" key="4">
    <source>
        <dbReference type="ARBA" id="ARBA00023242"/>
    </source>
</evidence>
<keyword evidence="2" id="KW-0805">Transcription regulation</keyword>
<feature type="compositionally biased region" description="Basic and acidic residues" evidence="5">
    <location>
        <begin position="448"/>
        <end position="461"/>
    </location>
</feature>
<dbReference type="SMART" id="SM00353">
    <property type="entry name" value="HLH"/>
    <property type="match status" value="1"/>
</dbReference>
<evidence type="ECO:0000256" key="3">
    <source>
        <dbReference type="ARBA" id="ARBA00023163"/>
    </source>
</evidence>
<accession>A0A8X7ZLV0</accession>
<sequence length="481" mass="53901">MNINQTEFTNHTWNLHVSMEDQILHHDRLPFVSICPSYPFQLQQTPIPAPNQVSLPAFLSRDQIGNSTDEADRDEPEEELGAMKEMMYRIAAMQPVDIDPATIHKPKRKNVRISDDPQSVAARLRRERISEKIRILQRLVPGGRKMDTASMLDEAILPYNDKPLDSTTTTTSSSLEPRAARLGYILGDPGDNPSLITRYHVKEKVVRIWLTKGARRKVCLADALPRLNSDILQIGIKNRPYSSHLNSTITQSIHLPKLSQIEMAPTNNYDYNFPYFPQPPPHYNPPSPPKVAPPHSSPSPPNVSPPHNFPPPHITPPSPKVPPPPRRPITPPPPAHPFHPPPPHHIPPPPHVIPPPAPTPGHHSTVIIVVFVSLGGLFFLAFLSVALCCFIKKKKKKTVQKTEILEFDEHTKVHEAIVPGPHGEKITVLNIEEDVHLVEEIKKNEKLTEGSHIKSARDHPLGSDIATPSSQYNQQHLEHKV</sequence>
<evidence type="ECO:0000313" key="8">
    <source>
        <dbReference type="EMBL" id="KAG6768558.1"/>
    </source>
</evidence>
<feature type="compositionally biased region" description="Polar residues" evidence="5">
    <location>
        <begin position="466"/>
        <end position="475"/>
    </location>
</feature>
<dbReference type="PANTHER" id="PTHR35697:SF1">
    <property type="entry name" value="PROTEIN TRACHEARY ELEMENT DIFFERENTIATION-RELATED 7"/>
    <property type="match status" value="1"/>
</dbReference>
<protein>
    <recommendedName>
        <fullName evidence="7">BHLH domain-containing protein</fullName>
    </recommendedName>
</protein>
<dbReference type="Proteomes" id="UP000886885">
    <property type="component" value="Chromosome 7A"/>
</dbReference>
<proteinExistence type="predicted"/>
<dbReference type="GO" id="GO:0005634">
    <property type="term" value="C:nucleus"/>
    <property type="evidence" value="ECO:0007669"/>
    <property type="project" value="UniProtKB-SubCell"/>
</dbReference>
<reference evidence="8" key="1">
    <citation type="journal article" date="2020" name="bioRxiv">
        <title>Hybrid origin of Populus tomentosa Carr. identified through genome sequencing and phylogenomic analysis.</title>
        <authorList>
            <person name="An X."/>
            <person name="Gao K."/>
            <person name="Chen Z."/>
            <person name="Li J."/>
            <person name="Yang X."/>
            <person name="Yang X."/>
            <person name="Zhou J."/>
            <person name="Guo T."/>
            <person name="Zhao T."/>
            <person name="Huang S."/>
            <person name="Miao D."/>
            <person name="Khan W.U."/>
            <person name="Rao P."/>
            <person name="Ye M."/>
            <person name="Lei B."/>
            <person name="Liao W."/>
            <person name="Wang J."/>
            <person name="Ji L."/>
            <person name="Li Y."/>
            <person name="Guo B."/>
            <person name="Mustafa N.S."/>
            <person name="Li S."/>
            <person name="Yun Q."/>
            <person name="Keller S.R."/>
            <person name="Mao J."/>
            <person name="Zhang R."/>
            <person name="Strauss S.H."/>
        </authorList>
    </citation>
    <scope>NUCLEOTIDE SEQUENCE</scope>
    <source>
        <strain evidence="8">GM15</strain>
        <tissue evidence="8">Leaf</tissue>
    </source>
</reference>
<name>A0A8X7ZLV0_POPTO</name>
<feature type="region of interest" description="Disordered" evidence="5">
    <location>
        <begin position="280"/>
        <end position="357"/>
    </location>
</feature>
<keyword evidence="6" id="KW-0472">Membrane</keyword>
<dbReference type="GO" id="GO:0009834">
    <property type="term" value="P:plant-type secondary cell wall biogenesis"/>
    <property type="evidence" value="ECO:0007669"/>
    <property type="project" value="InterPro"/>
</dbReference>
<dbReference type="InterPro" id="IPR044950">
    <property type="entry name" value="TED6/7"/>
</dbReference>
<dbReference type="PROSITE" id="PS50888">
    <property type="entry name" value="BHLH"/>
    <property type="match status" value="1"/>
</dbReference>
<evidence type="ECO:0000313" key="9">
    <source>
        <dbReference type="Proteomes" id="UP000886885"/>
    </source>
</evidence>
<comment type="subcellular location">
    <subcellularLocation>
        <location evidence="1">Nucleus</location>
    </subcellularLocation>
</comment>
<keyword evidence="4" id="KW-0539">Nucleus</keyword>
<feature type="domain" description="BHLH" evidence="7">
    <location>
        <begin position="113"/>
        <end position="162"/>
    </location>
</feature>
<dbReference type="GO" id="GO:0046983">
    <property type="term" value="F:protein dimerization activity"/>
    <property type="evidence" value="ECO:0007669"/>
    <property type="project" value="InterPro"/>
</dbReference>
<gene>
    <name evidence="8" type="ORF">POTOM_027480</name>
</gene>
<keyword evidence="9" id="KW-1185">Reference proteome</keyword>
<feature type="transmembrane region" description="Helical" evidence="6">
    <location>
        <begin position="366"/>
        <end position="391"/>
    </location>
</feature>
<keyword evidence="3" id="KW-0804">Transcription</keyword>
<comment type="caution">
    <text evidence="8">The sequence shown here is derived from an EMBL/GenBank/DDBJ whole genome shotgun (WGS) entry which is preliminary data.</text>
</comment>
<dbReference type="AlphaFoldDB" id="A0A8X7ZLV0"/>
<evidence type="ECO:0000256" key="5">
    <source>
        <dbReference type="SAM" id="MobiDB-lite"/>
    </source>
</evidence>
<keyword evidence="6" id="KW-0812">Transmembrane</keyword>
<keyword evidence="6" id="KW-1133">Transmembrane helix</keyword>
<evidence type="ECO:0000256" key="1">
    <source>
        <dbReference type="ARBA" id="ARBA00004123"/>
    </source>
</evidence>
<evidence type="ECO:0000259" key="7">
    <source>
        <dbReference type="PROSITE" id="PS50888"/>
    </source>
</evidence>
<dbReference type="EMBL" id="JAAWWB010000013">
    <property type="protein sequence ID" value="KAG6768558.1"/>
    <property type="molecule type" value="Genomic_DNA"/>
</dbReference>
<evidence type="ECO:0000256" key="6">
    <source>
        <dbReference type="SAM" id="Phobius"/>
    </source>
</evidence>
<feature type="region of interest" description="Disordered" evidence="5">
    <location>
        <begin position="448"/>
        <end position="481"/>
    </location>
</feature>
<dbReference type="PANTHER" id="PTHR35697">
    <property type="entry name" value="OS08G0108300 PROTEIN"/>
    <property type="match status" value="1"/>
</dbReference>
<dbReference type="InterPro" id="IPR011598">
    <property type="entry name" value="bHLH_dom"/>
</dbReference>